<dbReference type="PANTHER" id="PTHR38471">
    <property type="entry name" value="FOUR HELIX BUNDLE PROTEIN"/>
    <property type="match status" value="1"/>
</dbReference>
<comment type="caution">
    <text evidence="1">The sequence shown here is derived from an EMBL/GenBank/DDBJ whole genome shotgun (WGS) entry which is preliminary data.</text>
</comment>
<gene>
    <name evidence="1" type="ORF">GJJ30_18300</name>
</gene>
<dbReference type="AlphaFoldDB" id="A0A7K0EP80"/>
<name>A0A7K0EP80_9BACT</name>
<dbReference type="PANTHER" id="PTHR38471:SF2">
    <property type="entry name" value="FOUR HELIX BUNDLE PROTEIN"/>
    <property type="match status" value="1"/>
</dbReference>
<sequence length="139" mass="15950">MNGDMEDFLGDFEVTEPGNPYVPKPNAVLEKSFSFSVRIVNLYKWLFKNHKDILPIARQILRSGTSIGANAEEAVSAYSKKEFAAKLQISLKESRETDYWLRLLHTTGYLDNAMFNSLKDDNKELIRMLTTILKTTKQE</sequence>
<dbReference type="SUPFAM" id="SSF158446">
    <property type="entry name" value="IVS-encoded protein-like"/>
    <property type="match status" value="1"/>
</dbReference>
<dbReference type="Proteomes" id="UP000441754">
    <property type="component" value="Unassembled WGS sequence"/>
</dbReference>
<proteinExistence type="predicted"/>
<evidence type="ECO:0000313" key="2">
    <source>
        <dbReference type="Proteomes" id="UP000441754"/>
    </source>
</evidence>
<dbReference type="Pfam" id="PF05635">
    <property type="entry name" value="23S_rRNA_IVP"/>
    <property type="match status" value="1"/>
</dbReference>
<reference evidence="1 2" key="1">
    <citation type="journal article" date="2018" name="Antonie Van Leeuwenhoek">
        <title>Larkinella terrae sp. nov., isolated from soil on Jeju Island, South Korea.</title>
        <authorList>
            <person name="Ten L.N."/>
            <person name="Jeon J."/>
            <person name="Park S.J."/>
            <person name="Park S."/>
            <person name="Lee S.Y."/>
            <person name="Kim M.K."/>
            <person name="Jung H.Y."/>
        </authorList>
    </citation>
    <scope>NUCLEOTIDE SEQUENCE [LARGE SCALE GENOMIC DNA]</scope>
    <source>
        <strain evidence="1 2">KCTC 52001</strain>
    </source>
</reference>
<dbReference type="InterPro" id="IPR012657">
    <property type="entry name" value="23S_rRNA-intervening_sequence"/>
</dbReference>
<accession>A0A7K0EP80</accession>
<evidence type="ECO:0000313" key="1">
    <source>
        <dbReference type="EMBL" id="MRS63258.1"/>
    </source>
</evidence>
<dbReference type="InterPro" id="IPR036583">
    <property type="entry name" value="23S_rRNA_IVS_sf"/>
</dbReference>
<dbReference type="NCBIfam" id="TIGR02436">
    <property type="entry name" value="four helix bundle protein"/>
    <property type="match status" value="1"/>
</dbReference>
<dbReference type="Gene3D" id="1.20.1440.60">
    <property type="entry name" value="23S rRNA-intervening sequence"/>
    <property type="match status" value="1"/>
</dbReference>
<dbReference type="PIRSF" id="PIRSF035652">
    <property type="entry name" value="CHP02436"/>
    <property type="match status" value="1"/>
</dbReference>
<organism evidence="1 2">
    <name type="scientific">Larkinella terrae</name>
    <dbReference type="NCBI Taxonomy" id="2025311"/>
    <lineage>
        <taxon>Bacteria</taxon>
        <taxon>Pseudomonadati</taxon>
        <taxon>Bacteroidota</taxon>
        <taxon>Cytophagia</taxon>
        <taxon>Cytophagales</taxon>
        <taxon>Spirosomataceae</taxon>
        <taxon>Larkinella</taxon>
    </lineage>
</organism>
<dbReference type="EMBL" id="WJXZ01000011">
    <property type="protein sequence ID" value="MRS63258.1"/>
    <property type="molecule type" value="Genomic_DNA"/>
</dbReference>
<protein>
    <submittedName>
        <fullName evidence="1">Four helix bundle protein</fullName>
    </submittedName>
</protein>
<dbReference type="OrthoDB" id="285993at2"/>
<keyword evidence="2" id="KW-1185">Reference proteome</keyword>